<dbReference type="InterPro" id="IPR019775">
    <property type="entry name" value="WD40_repeat_CS"/>
</dbReference>
<dbReference type="SUPFAM" id="SSF48452">
    <property type="entry name" value="TPR-like"/>
    <property type="match status" value="1"/>
</dbReference>
<evidence type="ECO:0000256" key="9">
    <source>
        <dbReference type="SAM" id="MobiDB-lite"/>
    </source>
</evidence>
<evidence type="ECO:0000256" key="3">
    <source>
        <dbReference type="ARBA" id="ARBA00022737"/>
    </source>
</evidence>
<dbReference type="SMART" id="SM00320">
    <property type="entry name" value="WD40"/>
    <property type="match status" value="12"/>
</dbReference>
<protein>
    <submittedName>
        <fullName evidence="11">Serine/threonine-protein kinase PknB</fullName>
        <ecNumber evidence="11">2.7.11.1</ecNumber>
    </submittedName>
</protein>
<evidence type="ECO:0000256" key="1">
    <source>
        <dbReference type="ARBA" id="ARBA00022574"/>
    </source>
</evidence>
<evidence type="ECO:0000256" key="4">
    <source>
        <dbReference type="ARBA" id="ARBA00022741"/>
    </source>
</evidence>
<dbReference type="PANTHER" id="PTHR43289:SF6">
    <property type="entry name" value="SERINE_THREONINE-PROTEIN KINASE NEKL-3"/>
    <property type="match status" value="1"/>
</dbReference>
<dbReference type="Pfam" id="PF00400">
    <property type="entry name" value="WD40"/>
    <property type="match status" value="2"/>
</dbReference>
<dbReference type="SUPFAM" id="SSF50978">
    <property type="entry name" value="WD40 repeat-like"/>
    <property type="match status" value="2"/>
</dbReference>
<feature type="region of interest" description="Disordered" evidence="9">
    <location>
        <begin position="443"/>
        <end position="471"/>
    </location>
</feature>
<dbReference type="Gene3D" id="3.30.200.20">
    <property type="entry name" value="Phosphorylase Kinase, domain 1"/>
    <property type="match status" value="1"/>
</dbReference>
<organism evidence="11 12">
    <name type="scientific">Bythopirellula polymerisocia</name>
    <dbReference type="NCBI Taxonomy" id="2528003"/>
    <lineage>
        <taxon>Bacteria</taxon>
        <taxon>Pseudomonadati</taxon>
        <taxon>Planctomycetota</taxon>
        <taxon>Planctomycetia</taxon>
        <taxon>Pirellulales</taxon>
        <taxon>Lacipirellulaceae</taxon>
        <taxon>Bythopirellula</taxon>
    </lineage>
</organism>
<feature type="compositionally biased region" description="Polar residues" evidence="9">
    <location>
        <begin position="451"/>
        <end position="462"/>
    </location>
</feature>
<keyword evidence="1 7" id="KW-0853">WD repeat</keyword>
<dbReference type="SUPFAM" id="SSF56112">
    <property type="entry name" value="Protein kinase-like (PK-like)"/>
    <property type="match status" value="1"/>
</dbReference>
<dbReference type="EC" id="2.7.11.1" evidence="11"/>
<dbReference type="SUPFAM" id="SSF82171">
    <property type="entry name" value="DPP6 N-terminal domain-like"/>
    <property type="match status" value="1"/>
</dbReference>
<dbReference type="Pfam" id="PF00069">
    <property type="entry name" value="Pkinase"/>
    <property type="match status" value="1"/>
</dbReference>
<dbReference type="InterPro" id="IPR024977">
    <property type="entry name" value="Apc4-like_WD40_dom"/>
</dbReference>
<name>A0A5C6CV89_9BACT</name>
<dbReference type="InterPro" id="IPR015943">
    <property type="entry name" value="WD40/YVTN_repeat-like_dom_sf"/>
</dbReference>
<dbReference type="PROSITE" id="PS50011">
    <property type="entry name" value="PROTEIN_KINASE_DOM"/>
    <property type="match status" value="1"/>
</dbReference>
<proteinExistence type="predicted"/>
<comment type="caution">
    <text evidence="11">The sequence shown here is derived from an EMBL/GenBank/DDBJ whole genome shotgun (WGS) entry which is preliminary data.</text>
</comment>
<dbReference type="PROSITE" id="PS00108">
    <property type="entry name" value="PROTEIN_KINASE_ST"/>
    <property type="match status" value="1"/>
</dbReference>
<dbReference type="EMBL" id="SJPS01000002">
    <property type="protein sequence ID" value="TWU28368.1"/>
    <property type="molecule type" value="Genomic_DNA"/>
</dbReference>
<dbReference type="PROSITE" id="PS00107">
    <property type="entry name" value="PROTEIN_KINASE_ATP"/>
    <property type="match status" value="1"/>
</dbReference>
<evidence type="ECO:0000256" key="7">
    <source>
        <dbReference type="PROSITE-ProRule" id="PRU00221"/>
    </source>
</evidence>
<evidence type="ECO:0000256" key="2">
    <source>
        <dbReference type="ARBA" id="ARBA00022679"/>
    </source>
</evidence>
<keyword evidence="2 11" id="KW-0808">Transferase</keyword>
<keyword evidence="6 8" id="KW-0067">ATP-binding</keyword>
<dbReference type="InterPro" id="IPR000719">
    <property type="entry name" value="Prot_kinase_dom"/>
</dbReference>
<reference evidence="11 12" key="1">
    <citation type="submission" date="2019-02" db="EMBL/GenBank/DDBJ databases">
        <title>Deep-cultivation of Planctomycetes and their phenomic and genomic characterization uncovers novel biology.</title>
        <authorList>
            <person name="Wiegand S."/>
            <person name="Jogler M."/>
            <person name="Boedeker C."/>
            <person name="Pinto D."/>
            <person name="Vollmers J."/>
            <person name="Rivas-Marin E."/>
            <person name="Kohn T."/>
            <person name="Peeters S.H."/>
            <person name="Heuer A."/>
            <person name="Rast P."/>
            <person name="Oberbeckmann S."/>
            <person name="Bunk B."/>
            <person name="Jeske O."/>
            <person name="Meyerdierks A."/>
            <person name="Storesund J.E."/>
            <person name="Kallscheuer N."/>
            <person name="Luecker S."/>
            <person name="Lage O.M."/>
            <person name="Pohl T."/>
            <person name="Merkel B.J."/>
            <person name="Hornburger P."/>
            <person name="Mueller R.-W."/>
            <person name="Bruemmer F."/>
            <person name="Labrenz M."/>
            <person name="Spormann A.M."/>
            <person name="Op Den Camp H."/>
            <person name="Overmann J."/>
            <person name="Amann R."/>
            <person name="Jetten M.S.M."/>
            <person name="Mascher T."/>
            <person name="Medema M.H."/>
            <person name="Devos D.P."/>
            <person name="Kaster A.-K."/>
            <person name="Ovreas L."/>
            <person name="Rohde M."/>
            <person name="Galperin M.Y."/>
            <person name="Jogler C."/>
        </authorList>
    </citation>
    <scope>NUCLEOTIDE SEQUENCE [LARGE SCALE GENOMIC DNA]</scope>
    <source>
        <strain evidence="11 12">Pla144</strain>
    </source>
</reference>
<evidence type="ECO:0000256" key="6">
    <source>
        <dbReference type="ARBA" id="ARBA00022840"/>
    </source>
</evidence>
<gene>
    <name evidence="11" type="primary">pknB_6</name>
    <name evidence="11" type="ORF">Pla144_16560</name>
</gene>
<evidence type="ECO:0000313" key="12">
    <source>
        <dbReference type="Proteomes" id="UP000318437"/>
    </source>
</evidence>
<feature type="domain" description="Protein kinase" evidence="10">
    <location>
        <begin position="81"/>
        <end position="377"/>
    </location>
</feature>
<keyword evidence="5 11" id="KW-0418">Kinase</keyword>
<dbReference type="PROSITE" id="PS50082">
    <property type="entry name" value="WD_REPEATS_2"/>
    <property type="match status" value="2"/>
</dbReference>
<dbReference type="GO" id="GO:0005524">
    <property type="term" value="F:ATP binding"/>
    <property type="evidence" value="ECO:0007669"/>
    <property type="project" value="UniProtKB-UniRule"/>
</dbReference>
<dbReference type="PANTHER" id="PTHR43289">
    <property type="entry name" value="MITOGEN-ACTIVATED PROTEIN KINASE KINASE KINASE 20-RELATED"/>
    <property type="match status" value="1"/>
</dbReference>
<dbReference type="OrthoDB" id="500858at2"/>
<dbReference type="GO" id="GO:0004674">
    <property type="term" value="F:protein serine/threonine kinase activity"/>
    <property type="evidence" value="ECO:0007669"/>
    <property type="project" value="UniProtKB-EC"/>
</dbReference>
<feature type="repeat" description="WD" evidence="7">
    <location>
        <begin position="796"/>
        <end position="830"/>
    </location>
</feature>
<dbReference type="Gene3D" id="1.25.40.10">
    <property type="entry name" value="Tetratricopeptide repeat domain"/>
    <property type="match status" value="1"/>
</dbReference>
<dbReference type="InterPro" id="IPR011009">
    <property type="entry name" value="Kinase-like_dom_sf"/>
</dbReference>
<dbReference type="Gene3D" id="1.10.510.10">
    <property type="entry name" value="Transferase(Phosphotransferase) domain 1"/>
    <property type="match status" value="1"/>
</dbReference>
<sequence>MAVEFDRLMSVFQEALEEHSPEEWDGFVRKAAGDDEDLYRKVSQLLHAHVHGNSLFDKPAMSNPTIDHPMTEQPGTTIGPYKLLQEIGEGGMGVVFMAEQSEPIERRVAMKVIKPGMDTRQVIARFEAERQALAMMDHPNIAKVFDAGSTDTGRPYFVMELVKGIAITEYCDQHQLSPRERLELFLPVCQAVQHAHQKGIIHRDIKPSNVMVAHYDDRPVPKIIDFGVAKAIEQRLTEKTVFTEFGQVVGTIEYMSPEQARLNQLDIDTRTDVYSLGVLLYELLTGETPFDGKRLRSAAFDELLRIIREEEPPRPSLRLSTSESLPSIAANRHLEPKQLSALVHGELDWIVMKALEKDRARRYDTASKFAEDVQHYLNDEAVEACPPSSAYRFRKFARRNNAVMATTAAIAAALLIGTGLATWQAIRTTQQRDRAVIAEATAEEAADRANSEAQRANQQSKKALTEADRADEQRRVARQEQYYAEIVAAQADLKANNISSLQRNLLGHLPLGDESDLRDWEWYYLWSLCRPEERSLFHSDHWPHIAWSPDGELIAVAGQIWEADTGKCVRVVEPSRIAQVKVAWSPDSRQFAWATYPDDRTLYIWDRMADTVRPLRHEKPSPGDHEWTKATVIGVAWSPDSQFVCTGGRDGVRIWNVQTGLETRRLSTNDDSEPDVAWSPDGTQIAAISGQKDTFLRVWGAASGELLNAIHSAKEASSLAWHPDSSVLAVNSGTHVYLYSAVDWQVESEHDFLDSVSEVDWISTGTQLAVGHGTTVTIWDVGLQQSTADFYGRSKVRSVSWSPDDHRVVSIAENGDIKIWNLDAPRQPLVISTQSAINSLSWLPDNKTLVTTDDAKGAFCYWALADNPLQTEETGVVDGLRTFSPDRRLAAVGPQTDGNQEIRVIEVQTGNQRATIQLEPSHGLRSLAFSSDGNRLAIGTKFTDKFVLSFWDIARASFVSSWKPRWWQSGIRQIKWSPDGRYVAVTSSGDLGDSERVGHVHQLHVVRVVDGQRVLKHRPAGVNVMGGGILSLAWADDSSRIAIGSDLGFVEVLDVTTQRVVTSNETFSSPVTSIAWCRGDLRFACGANDGSVKICSAVDGKDVLTLDIPDDYATHLAWSPDGKRLAGATQKGDIHIWDAAQGYDYSSGGKRSNDLAIDYYQLSKSQFGPYNQTALRRFLDLAPDELGFWRFRGDAFGGLGQFDRAAEEYAKAIGADLKYAIFAGIRRAYALLGAGEMEAFREQCSSMTKEFGTSEVPSNQNSAAWLCALSDNPPIAPPEIVRMAKKRESGPEEEIADDFTLTLAASLYRDRLFDEAARLLRELVERNQGGDLLDRYELACSEYLFAMTLHELHDERQASTSLAAANRHATDLQHMNPSWQYTVVLDTLRREAEALFEHDETEASEQEESPTEK</sequence>
<dbReference type="Proteomes" id="UP000318437">
    <property type="component" value="Unassembled WGS sequence"/>
</dbReference>
<dbReference type="InterPro" id="IPR017441">
    <property type="entry name" value="Protein_kinase_ATP_BS"/>
</dbReference>
<dbReference type="InterPro" id="IPR008271">
    <property type="entry name" value="Ser/Thr_kinase_AS"/>
</dbReference>
<dbReference type="InterPro" id="IPR001680">
    <property type="entry name" value="WD40_rpt"/>
</dbReference>
<keyword evidence="12" id="KW-1185">Reference proteome</keyword>
<evidence type="ECO:0000256" key="8">
    <source>
        <dbReference type="PROSITE-ProRule" id="PRU10141"/>
    </source>
</evidence>
<keyword evidence="3" id="KW-0677">Repeat</keyword>
<dbReference type="Gene3D" id="2.130.10.10">
    <property type="entry name" value="YVTN repeat-like/Quinoprotein amine dehydrogenase"/>
    <property type="match status" value="4"/>
</dbReference>
<dbReference type="PROSITE" id="PS00678">
    <property type="entry name" value="WD_REPEATS_1"/>
    <property type="match status" value="1"/>
</dbReference>
<dbReference type="SMART" id="SM00220">
    <property type="entry name" value="S_TKc"/>
    <property type="match status" value="1"/>
</dbReference>
<dbReference type="InterPro" id="IPR011990">
    <property type="entry name" value="TPR-like_helical_dom_sf"/>
</dbReference>
<evidence type="ECO:0000313" key="11">
    <source>
        <dbReference type="EMBL" id="TWU28368.1"/>
    </source>
</evidence>
<accession>A0A5C6CV89</accession>
<evidence type="ECO:0000259" key="10">
    <source>
        <dbReference type="PROSITE" id="PS50011"/>
    </source>
</evidence>
<keyword evidence="4 8" id="KW-0547">Nucleotide-binding</keyword>
<feature type="binding site" evidence="8">
    <location>
        <position position="111"/>
    </location>
    <ligand>
        <name>ATP</name>
        <dbReference type="ChEBI" id="CHEBI:30616"/>
    </ligand>
</feature>
<evidence type="ECO:0000256" key="5">
    <source>
        <dbReference type="ARBA" id="ARBA00022777"/>
    </source>
</evidence>
<dbReference type="InterPro" id="IPR036322">
    <property type="entry name" value="WD40_repeat_dom_sf"/>
</dbReference>
<dbReference type="CDD" id="cd14014">
    <property type="entry name" value="STKc_PknB_like"/>
    <property type="match status" value="1"/>
</dbReference>
<dbReference type="Pfam" id="PF12894">
    <property type="entry name" value="ANAPC4_WD40"/>
    <property type="match status" value="1"/>
</dbReference>
<feature type="repeat" description="WD" evidence="7">
    <location>
        <begin position="1106"/>
        <end position="1147"/>
    </location>
</feature>